<dbReference type="EMBL" id="GBRH01239085">
    <property type="protein sequence ID" value="JAD58810.1"/>
    <property type="molecule type" value="Transcribed_RNA"/>
</dbReference>
<proteinExistence type="predicted"/>
<protein>
    <submittedName>
        <fullName evidence="1">Uncharacterized protein</fullName>
    </submittedName>
</protein>
<accession>A0A0A9BC57</accession>
<reference evidence="1" key="1">
    <citation type="submission" date="2014-09" db="EMBL/GenBank/DDBJ databases">
        <authorList>
            <person name="Magalhaes I.L.F."/>
            <person name="Oliveira U."/>
            <person name="Santos F.R."/>
            <person name="Vidigal T.H.D.A."/>
            <person name="Brescovit A.D."/>
            <person name="Santos A.J."/>
        </authorList>
    </citation>
    <scope>NUCLEOTIDE SEQUENCE</scope>
    <source>
        <tissue evidence="1">Shoot tissue taken approximately 20 cm above the soil surface</tissue>
    </source>
</reference>
<evidence type="ECO:0000313" key="1">
    <source>
        <dbReference type="EMBL" id="JAD58810.1"/>
    </source>
</evidence>
<name>A0A0A9BC57_ARUDO</name>
<reference evidence="1" key="2">
    <citation type="journal article" date="2015" name="Data Brief">
        <title>Shoot transcriptome of the giant reed, Arundo donax.</title>
        <authorList>
            <person name="Barrero R.A."/>
            <person name="Guerrero F.D."/>
            <person name="Moolhuijzen P."/>
            <person name="Goolsby J.A."/>
            <person name="Tidwell J."/>
            <person name="Bellgard S.E."/>
            <person name="Bellgard M.I."/>
        </authorList>
    </citation>
    <scope>NUCLEOTIDE SEQUENCE</scope>
    <source>
        <tissue evidence="1">Shoot tissue taken approximately 20 cm above the soil surface</tissue>
    </source>
</reference>
<sequence length="45" mass="5168">MWRMIHPPHLRRAEATAWRALASAKQALILSPNFSQSCLTAHKNR</sequence>
<organism evidence="1">
    <name type="scientific">Arundo donax</name>
    <name type="common">Giant reed</name>
    <name type="synonym">Donax arundinaceus</name>
    <dbReference type="NCBI Taxonomy" id="35708"/>
    <lineage>
        <taxon>Eukaryota</taxon>
        <taxon>Viridiplantae</taxon>
        <taxon>Streptophyta</taxon>
        <taxon>Embryophyta</taxon>
        <taxon>Tracheophyta</taxon>
        <taxon>Spermatophyta</taxon>
        <taxon>Magnoliopsida</taxon>
        <taxon>Liliopsida</taxon>
        <taxon>Poales</taxon>
        <taxon>Poaceae</taxon>
        <taxon>PACMAD clade</taxon>
        <taxon>Arundinoideae</taxon>
        <taxon>Arundineae</taxon>
        <taxon>Arundo</taxon>
    </lineage>
</organism>
<dbReference type="AlphaFoldDB" id="A0A0A9BC57"/>